<dbReference type="Proteomes" id="UP000747399">
    <property type="component" value="Unassembled WGS sequence"/>
</dbReference>
<dbReference type="EMBL" id="BNCO01000003">
    <property type="protein sequence ID" value="GIL45575.1"/>
    <property type="molecule type" value="Genomic_DNA"/>
</dbReference>
<keyword evidence="2" id="KW-1185">Reference proteome</keyword>
<gene>
    <name evidence="1" type="ORF">Vafri_2775</name>
</gene>
<evidence type="ECO:0000313" key="1">
    <source>
        <dbReference type="EMBL" id="GIL45575.1"/>
    </source>
</evidence>
<feature type="non-terminal residue" evidence="1">
    <location>
        <position position="113"/>
    </location>
</feature>
<dbReference type="AlphaFoldDB" id="A0A8J4AT14"/>
<comment type="caution">
    <text evidence="1">The sequence shown here is derived from an EMBL/GenBank/DDBJ whole genome shotgun (WGS) entry which is preliminary data.</text>
</comment>
<evidence type="ECO:0000313" key="2">
    <source>
        <dbReference type="Proteomes" id="UP000747399"/>
    </source>
</evidence>
<name>A0A8J4AT14_9CHLO</name>
<reference evidence="1" key="1">
    <citation type="journal article" date="2021" name="Proc. Natl. Acad. Sci. U.S.A.">
        <title>Three genomes in the algal genus Volvox reveal the fate of a haploid sex-determining region after a transition to homothallism.</title>
        <authorList>
            <person name="Yamamoto K."/>
            <person name="Hamaji T."/>
            <person name="Kawai-Toyooka H."/>
            <person name="Matsuzaki R."/>
            <person name="Takahashi F."/>
            <person name="Nishimura Y."/>
            <person name="Kawachi M."/>
            <person name="Noguchi H."/>
            <person name="Minakuchi Y."/>
            <person name="Umen J.G."/>
            <person name="Toyoda A."/>
            <person name="Nozaki H."/>
        </authorList>
    </citation>
    <scope>NUCLEOTIDE SEQUENCE</scope>
    <source>
        <strain evidence="1">NIES-3780</strain>
    </source>
</reference>
<organism evidence="1 2">
    <name type="scientific">Volvox africanus</name>
    <dbReference type="NCBI Taxonomy" id="51714"/>
    <lineage>
        <taxon>Eukaryota</taxon>
        <taxon>Viridiplantae</taxon>
        <taxon>Chlorophyta</taxon>
        <taxon>core chlorophytes</taxon>
        <taxon>Chlorophyceae</taxon>
        <taxon>CS clade</taxon>
        <taxon>Chlamydomonadales</taxon>
        <taxon>Volvocaceae</taxon>
        <taxon>Volvox</taxon>
    </lineage>
</organism>
<sequence length="113" mass="12697">MFTVGQGLHSDRFGILEASIAQWRPLPVTSTCPTAICSTSTINRKAVSPSRSIPVRTRLEPSPRRRMRRCNELCDPLHQGRLAHTGLPHQHRVVLGTAEQNLRVLRVPGRETR</sequence>
<protein>
    <submittedName>
        <fullName evidence="1">Uncharacterized protein</fullName>
    </submittedName>
</protein>
<dbReference type="AntiFam" id="ANF00007">
    <property type="entry name" value="Shadow ORF (opposite clpB)"/>
</dbReference>
<accession>A0A8J4AT14</accession>
<proteinExistence type="predicted"/>